<dbReference type="PANTHER" id="PTHR48022">
    <property type="entry name" value="PLASTIDIC GLUCOSE TRANSPORTER 4"/>
    <property type="match status" value="1"/>
</dbReference>
<gene>
    <name evidence="5" type="ORF">LACBIDRAFT_303226</name>
</gene>
<evidence type="ECO:0000256" key="2">
    <source>
        <dbReference type="ARBA" id="ARBA00022692"/>
    </source>
</evidence>
<proteinExistence type="predicted"/>
<sequence>MCICEFIVAIVGVTAGKIQADGCVNFAAHGYITFFAILWGPVGLVATGEILPLSVHVKSLSLAVASNWLWNFVIGYATEQIIVPYQWHQDC</sequence>
<dbReference type="Proteomes" id="UP000001194">
    <property type="component" value="Unassembled WGS sequence"/>
</dbReference>
<name>B0DJ60_LACBS</name>
<evidence type="ECO:0000313" key="5">
    <source>
        <dbReference type="EMBL" id="EDR05465.1"/>
    </source>
</evidence>
<evidence type="ECO:0000313" key="6">
    <source>
        <dbReference type="Proteomes" id="UP000001194"/>
    </source>
</evidence>
<protein>
    <submittedName>
        <fullName evidence="5">Predicted protein</fullName>
    </submittedName>
</protein>
<evidence type="ECO:0000256" key="1">
    <source>
        <dbReference type="ARBA" id="ARBA00004141"/>
    </source>
</evidence>
<comment type="subcellular location">
    <subcellularLocation>
        <location evidence="1">Membrane</location>
        <topology evidence="1">Multi-pass membrane protein</topology>
    </subcellularLocation>
</comment>
<keyword evidence="4" id="KW-0472">Membrane</keyword>
<dbReference type="HOGENOM" id="CLU_2427391_0_0_1"/>
<reference evidence="5 6" key="1">
    <citation type="journal article" date="2008" name="Nature">
        <title>The genome of Laccaria bicolor provides insights into mycorrhizal symbiosis.</title>
        <authorList>
            <person name="Martin F."/>
            <person name="Aerts A."/>
            <person name="Ahren D."/>
            <person name="Brun A."/>
            <person name="Danchin E.G.J."/>
            <person name="Duchaussoy F."/>
            <person name="Gibon J."/>
            <person name="Kohler A."/>
            <person name="Lindquist E."/>
            <person name="Pereda V."/>
            <person name="Salamov A."/>
            <person name="Shapiro H.J."/>
            <person name="Wuyts J."/>
            <person name="Blaudez D."/>
            <person name="Buee M."/>
            <person name="Brokstein P."/>
            <person name="Canbaeck B."/>
            <person name="Cohen D."/>
            <person name="Courty P.E."/>
            <person name="Coutinho P.M."/>
            <person name="Delaruelle C."/>
            <person name="Detter J.C."/>
            <person name="Deveau A."/>
            <person name="DiFazio S."/>
            <person name="Duplessis S."/>
            <person name="Fraissinet-Tachet L."/>
            <person name="Lucic E."/>
            <person name="Frey-Klett P."/>
            <person name="Fourrey C."/>
            <person name="Feussner I."/>
            <person name="Gay G."/>
            <person name="Grimwood J."/>
            <person name="Hoegger P.J."/>
            <person name="Jain P."/>
            <person name="Kilaru S."/>
            <person name="Labbe J."/>
            <person name="Lin Y.C."/>
            <person name="Legue V."/>
            <person name="Le Tacon F."/>
            <person name="Marmeisse R."/>
            <person name="Melayah D."/>
            <person name="Montanini B."/>
            <person name="Muratet M."/>
            <person name="Nehls U."/>
            <person name="Niculita-Hirzel H."/>
            <person name="Oudot-Le Secq M.P."/>
            <person name="Peter M."/>
            <person name="Quesneville H."/>
            <person name="Rajashekar B."/>
            <person name="Reich M."/>
            <person name="Rouhier N."/>
            <person name="Schmutz J."/>
            <person name="Yin T."/>
            <person name="Chalot M."/>
            <person name="Henrissat B."/>
            <person name="Kuees U."/>
            <person name="Lucas S."/>
            <person name="Van de Peer Y."/>
            <person name="Podila G.K."/>
            <person name="Polle A."/>
            <person name="Pukkila P.J."/>
            <person name="Richardson P.M."/>
            <person name="Rouze P."/>
            <person name="Sanders I.R."/>
            <person name="Stajich J.E."/>
            <person name="Tunlid A."/>
            <person name="Tuskan G."/>
            <person name="Grigoriev I.V."/>
        </authorList>
    </citation>
    <scope>NUCLEOTIDE SEQUENCE [LARGE SCALE GENOMIC DNA]</scope>
    <source>
        <strain evidence="6">S238N-H82 / ATCC MYA-4686</strain>
    </source>
</reference>
<dbReference type="InterPro" id="IPR050360">
    <property type="entry name" value="MFS_Sugar_Transporters"/>
</dbReference>
<accession>B0DJ60</accession>
<dbReference type="GeneID" id="6079670"/>
<keyword evidence="6" id="KW-1185">Reference proteome</keyword>
<organism evidence="6">
    <name type="scientific">Laccaria bicolor (strain S238N-H82 / ATCC MYA-4686)</name>
    <name type="common">Bicoloured deceiver</name>
    <name type="synonym">Laccaria laccata var. bicolor</name>
    <dbReference type="NCBI Taxonomy" id="486041"/>
    <lineage>
        <taxon>Eukaryota</taxon>
        <taxon>Fungi</taxon>
        <taxon>Dikarya</taxon>
        <taxon>Basidiomycota</taxon>
        <taxon>Agaricomycotina</taxon>
        <taxon>Agaricomycetes</taxon>
        <taxon>Agaricomycetidae</taxon>
        <taxon>Agaricales</taxon>
        <taxon>Agaricineae</taxon>
        <taxon>Hydnangiaceae</taxon>
        <taxon>Laccaria</taxon>
    </lineage>
</organism>
<dbReference type="Pfam" id="PF00083">
    <property type="entry name" value="Sugar_tr"/>
    <property type="match status" value="1"/>
</dbReference>
<dbReference type="GO" id="GO:0005351">
    <property type="term" value="F:carbohydrate:proton symporter activity"/>
    <property type="evidence" value="ECO:0007669"/>
    <property type="project" value="TreeGrafter"/>
</dbReference>
<dbReference type="EMBL" id="DS547113">
    <property type="protein sequence ID" value="EDR05465.1"/>
    <property type="molecule type" value="Genomic_DNA"/>
</dbReference>
<dbReference type="InterPro" id="IPR005828">
    <property type="entry name" value="MFS_sugar_transport-like"/>
</dbReference>
<dbReference type="AlphaFoldDB" id="B0DJ60"/>
<keyword evidence="3" id="KW-1133">Transmembrane helix</keyword>
<dbReference type="InterPro" id="IPR036259">
    <property type="entry name" value="MFS_trans_sf"/>
</dbReference>
<dbReference type="Gene3D" id="1.20.1250.20">
    <property type="entry name" value="MFS general substrate transporter like domains"/>
    <property type="match status" value="1"/>
</dbReference>
<evidence type="ECO:0000256" key="3">
    <source>
        <dbReference type="ARBA" id="ARBA00022989"/>
    </source>
</evidence>
<dbReference type="OrthoDB" id="6612291at2759"/>
<keyword evidence="2" id="KW-0812">Transmembrane</keyword>
<evidence type="ECO:0000256" key="4">
    <source>
        <dbReference type="ARBA" id="ARBA00023136"/>
    </source>
</evidence>
<dbReference type="KEGG" id="lbc:LACBIDRAFT_303226"/>
<dbReference type="RefSeq" id="XP_001884023.1">
    <property type="nucleotide sequence ID" value="XM_001883988.1"/>
</dbReference>
<dbReference type="PANTHER" id="PTHR48022:SF17">
    <property type="entry name" value="HEXOSE TRANSPORTER"/>
    <property type="match status" value="1"/>
</dbReference>
<dbReference type="InParanoid" id="B0DJ60"/>
<dbReference type="GO" id="GO:0016020">
    <property type="term" value="C:membrane"/>
    <property type="evidence" value="ECO:0007669"/>
    <property type="project" value="UniProtKB-SubCell"/>
</dbReference>